<proteinExistence type="predicted"/>
<dbReference type="Pfam" id="PF00702">
    <property type="entry name" value="Hydrolase"/>
    <property type="match status" value="1"/>
</dbReference>
<dbReference type="PANTHER" id="PTHR46470:SF2">
    <property type="entry name" value="GLYCERALDEHYDE 3-PHOSPHATE PHOSPHATASE"/>
    <property type="match status" value="1"/>
</dbReference>
<evidence type="ECO:0000256" key="2">
    <source>
        <dbReference type="ARBA" id="ARBA00022801"/>
    </source>
</evidence>
<dbReference type="EMBL" id="MFJD01000009">
    <property type="protein sequence ID" value="OGG01915.1"/>
    <property type="molecule type" value="Genomic_DNA"/>
</dbReference>
<protein>
    <recommendedName>
        <fullName evidence="6">HAD family hydrolase</fullName>
    </recommendedName>
</protein>
<keyword evidence="2" id="KW-0378">Hydrolase</keyword>
<keyword evidence="3" id="KW-0460">Magnesium</keyword>
<evidence type="ECO:0000256" key="3">
    <source>
        <dbReference type="ARBA" id="ARBA00022842"/>
    </source>
</evidence>
<name>A0A1F5YP40_9BACT</name>
<reference evidence="4 5" key="1">
    <citation type="journal article" date="2016" name="Nat. Commun.">
        <title>Thousands of microbial genomes shed light on interconnected biogeochemical processes in an aquifer system.</title>
        <authorList>
            <person name="Anantharaman K."/>
            <person name="Brown C.T."/>
            <person name="Hug L.A."/>
            <person name="Sharon I."/>
            <person name="Castelle C.J."/>
            <person name="Probst A.J."/>
            <person name="Thomas B.C."/>
            <person name="Singh A."/>
            <person name="Wilkins M.J."/>
            <person name="Karaoz U."/>
            <person name="Brodie E.L."/>
            <person name="Williams K.H."/>
            <person name="Hubbard S.S."/>
            <person name="Banfield J.F."/>
        </authorList>
    </citation>
    <scope>NUCLEOTIDE SEQUENCE [LARGE SCALE GENOMIC DNA]</scope>
</reference>
<gene>
    <name evidence="4" type="ORF">A2Z33_01605</name>
</gene>
<evidence type="ECO:0000313" key="4">
    <source>
        <dbReference type="EMBL" id="OGG01915.1"/>
    </source>
</evidence>
<dbReference type="GO" id="GO:0046872">
    <property type="term" value="F:metal ion binding"/>
    <property type="evidence" value="ECO:0007669"/>
    <property type="project" value="UniProtKB-KW"/>
</dbReference>
<dbReference type="SFLD" id="SFLDG01129">
    <property type="entry name" value="C1.5:_HAD__Beta-PGM__Phosphata"/>
    <property type="match status" value="1"/>
</dbReference>
<dbReference type="InterPro" id="IPR023214">
    <property type="entry name" value="HAD_sf"/>
</dbReference>
<accession>A0A1F5YP40</accession>
<dbReference type="InterPro" id="IPR051400">
    <property type="entry name" value="HAD-like_hydrolase"/>
</dbReference>
<dbReference type="AlphaFoldDB" id="A0A1F5YP40"/>
<dbReference type="Gene3D" id="3.40.50.1000">
    <property type="entry name" value="HAD superfamily/HAD-like"/>
    <property type="match status" value="1"/>
</dbReference>
<dbReference type="SFLD" id="SFLDS00003">
    <property type="entry name" value="Haloacid_Dehalogenase"/>
    <property type="match status" value="1"/>
</dbReference>
<evidence type="ECO:0000313" key="5">
    <source>
        <dbReference type="Proteomes" id="UP000178448"/>
    </source>
</evidence>
<dbReference type="Gene3D" id="1.10.150.240">
    <property type="entry name" value="Putative phosphatase, domain 2"/>
    <property type="match status" value="1"/>
</dbReference>
<dbReference type="Proteomes" id="UP000178448">
    <property type="component" value="Unassembled WGS sequence"/>
</dbReference>
<comment type="caution">
    <text evidence="4">The sequence shown here is derived from an EMBL/GenBank/DDBJ whole genome shotgun (WGS) entry which is preliminary data.</text>
</comment>
<evidence type="ECO:0008006" key="6">
    <source>
        <dbReference type="Google" id="ProtNLM"/>
    </source>
</evidence>
<organism evidence="4 5">
    <name type="scientific">Candidatus Gottesmanbacteria bacterium RBG_16_52_11</name>
    <dbReference type="NCBI Taxonomy" id="1798374"/>
    <lineage>
        <taxon>Bacteria</taxon>
        <taxon>Candidatus Gottesmaniibacteriota</taxon>
    </lineage>
</organism>
<dbReference type="InterPro" id="IPR023198">
    <property type="entry name" value="PGP-like_dom2"/>
</dbReference>
<keyword evidence="1" id="KW-0479">Metal-binding</keyword>
<dbReference type="InterPro" id="IPR036412">
    <property type="entry name" value="HAD-like_sf"/>
</dbReference>
<sequence length="215" mass="23834">MNPQEIRLLAWDFDGTLYRLNQPQQRAIHLAQMKVITEKTGQTLKQAEAAHRRLYPGETPSGTEAVARICGISRVAAVLETEKYYDRSKLLVPDARLAAMFKRLRHLRHVMFVNGKKDTLVAAIRKLGVDPGIFETFVGPETTGVLKPDPAAFRALLAYSGLPAGAHLVIGDREQVDLAQARKTGMKTCLVWSDAAAKTADWVLQTVYDVPHIFG</sequence>
<dbReference type="GO" id="GO:0016791">
    <property type="term" value="F:phosphatase activity"/>
    <property type="evidence" value="ECO:0007669"/>
    <property type="project" value="TreeGrafter"/>
</dbReference>
<dbReference type="SUPFAM" id="SSF56784">
    <property type="entry name" value="HAD-like"/>
    <property type="match status" value="1"/>
</dbReference>
<dbReference type="PANTHER" id="PTHR46470">
    <property type="entry name" value="N-ACYLNEURAMINATE-9-PHOSPHATASE"/>
    <property type="match status" value="1"/>
</dbReference>
<evidence type="ECO:0000256" key="1">
    <source>
        <dbReference type="ARBA" id="ARBA00022723"/>
    </source>
</evidence>
<dbReference type="STRING" id="1798374.A2Z33_01605"/>